<dbReference type="AlphaFoldDB" id="A0A9Q0Q7F4"/>
<name>A0A9Q0Q7F4_9ROSI</name>
<dbReference type="Pfam" id="PF00400">
    <property type="entry name" value="WD40"/>
    <property type="match status" value="2"/>
</dbReference>
<evidence type="ECO:0000256" key="4">
    <source>
        <dbReference type="ARBA" id="ARBA00040390"/>
    </source>
</evidence>
<sequence length="207" mass="22480">MRIFRGYSPSTYCDQTILSSCADIGGVRLWDIRSGKIVQTLETMSPVTSAEVSQDGRYITTADGSTVKFWDANHFGLVKSYDMPCNVESASLEPKFGNKFVAGGEDMWIHVFDFHTGEQIGCNKGHHGPVHCVRFSPGGESYASGSEDGTIRIWQLSPASHDENDSLPGNGPTGKVKVSADDVAQKIEAFHISKEGKTTEKDKATDA</sequence>
<feature type="repeat" description="WD" evidence="5">
    <location>
        <begin position="123"/>
        <end position="164"/>
    </location>
</feature>
<dbReference type="EMBL" id="JAPFFM010000016">
    <property type="protein sequence ID" value="KAJ6701009.1"/>
    <property type="molecule type" value="Genomic_DNA"/>
</dbReference>
<evidence type="ECO:0000256" key="6">
    <source>
        <dbReference type="SAM" id="MobiDB-lite"/>
    </source>
</evidence>
<dbReference type="InterPro" id="IPR015943">
    <property type="entry name" value="WD40/YVTN_repeat-like_dom_sf"/>
</dbReference>
<keyword evidence="2" id="KW-0677">Repeat</keyword>
<dbReference type="PROSITE" id="PS50294">
    <property type="entry name" value="WD_REPEATS_REGION"/>
    <property type="match status" value="1"/>
</dbReference>
<dbReference type="InterPro" id="IPR001680">
    <property type="entry name" value="WD40_rpt"/>
</dbReference>
<organism evidence="7 8">
    <name type="scientific">Salix koriyanagi</name>
    <dbReference type="NCBI Taxonomy" id="2511006"/>
    <lineage>
        <taxon>Eukaryota</taxon>
        <taxon>Viridiplantae</taxon>
        <taxon>Streptophyta</taxon>
        <taxon>Embryophyta</taxon>
        <taxon>Tracheophyta</taxon>
        <taxon>Spermatophyta</taxon>
        <taxon>Magnoliopsida</taxon>
        <taxon>eudicotyledons</taxon>
        <taxon>Gunneridae</taxon>
        <taxon>Pentapetalae</taxon>
        <taxon>rosids</taxon>
        <taxon>fabids</taxon>
        <taxon>Malpighiales</taxon>
        <taxon>Salicaceae</taxon>
        <taxon>Saliceae</taxon>
        <taxon>Salix</taxon>
    </lineage>
</organism>
<dbReference type="PANTHER" id="PTHR19877">
    <property type="entry name" value="EUKARYOTIC TRANSLATION INITIATION FACTOR 3 SUBUNIT I"/>
    <property type="match status" value="1"/>
</dbReference>
<evidence type="ECO:0000313" key="8">
    <source>
        <dbReference type="Proteomes" id="UP001151752"/>
    </source>
</evidence>
<evidence type="ECO:0000256" key="3">
    <source>
        <dbReference type="ARBA" id="ARBA00038394"/>
    </source>
</evidence>
<dbReference type="SMART" id="SM00320">
    <property type="entry name" value="WD40"/>
    <property type="match status" value="3"/>
</dbReference>
<evidence type="ECO:0000313" key="7">
    <source>
        <dbReference type="EMBL" id="KAJ6701009.1"/>
    </source>
</evidence>
<dbReference type="GO" id="GO:0000387">
    <property type="term" value="P:spliceosomal snRNP assembly"/>
    <property type="evidence" value="ECO:0007669"/>
    <property type="project" value="TreeGrafter"/>
</dbReference>
<gene>
    <name evidence="7" type="ORF">OIU74_012370</name>
</gene>
<evidence type="ECO:0000256" key="2">
    <source>
        <dbReference type="ARBA" id="ARBA00022737"/>
    </source>
</evidence>
<evidence type="ECO:0000256" key="5">
    <source>
        <dbReference type="PROSITE-ProRule" id="PRU00221"/>
    </source>
</evidence>
<dbReference type="GO" id="GO:0003723">
    <property type="term" value="F:RNA binding"/>
    <property type="evidence" value="ECO:0007669"/>
    <property type="project" value="TreeGrafter"/>
</dbReference>
<dbReference type="InterPro" id="IPR011047">
    <property type="entry name" value="Quinoprotein_ADH-like_sf"/>
</dbReference>
<reference evidence="7" key="1">
    <citation type="submission" date="2022-11" db="EMBL/GenBank/DDBJ databases">
        <authorList>
            <person name="Hyden B.L."/>
            <person name="Feng K."/>
            <person name="Yates T."/>
            <person name="Jawdy S."/>
            <person name="Smart L.B."/>
            <person name="Muchero W."/>
        </authorList>
    </citation>
    <scope>NUCLEOTIDE SEQUENCE</scope>
    <source>
        <tissue evidence="7">Shoot tip</tissue>
    </source>
</reference>
<dbReference type="Gene3D" id="2.130.10.10">
    <property type="entry name" value="YVTN repeat-like/Quinoprotein amine dehydrogenase"/>
    <property type="match status" value="2"/>
</dbReference>
<dbReference type="GO" id="GO:0032797">
    <property type="term" value="C:SMN complex"/>
    <property type="evidence" value="ECO:0007669"/>
    <property type="project" value="TreeGrafter"/>
</dbReference>
<evidence type="ECO:0000256" key="1">
    <source>
        <dbReference type="ARBA" id="ARBA00022574"/>
    </source>
</evidence>
<keyword evidence="1 5" id="KW-0853">WD repeat</keyword>
<feature type="region of interest" description="Disordered" evidence="6">
    <location>
        <begin position="159"/>
        <end position="178"/>
    </location>
</feature>
<dbReference type="SUPFAM" id="SSF50998">
    <property type="entry name" value="Quinoprotein alcohol dehydrogenase-like"/>
    <property type="match status" value="1"/>
</dbReference>
<dbReference type="PANTHER" id="PTHR19877:SF15">
    <property type="entry name" value="SERINE-THREONINE KINASE RECEPTOR-ASSOCIATED PROTEIN-LIKE"/>
    <property type="match status" value="1"/>
</dbReference>
<proteinExistence type="inferred from homology"/>
<comment type="similarity">
    <text evidence="3">Belongs to the WD repeat STRAP family.</text>
</comment>
<accession>A0A9Q0Q7F4</accession>
<keyword evidence="8" id="KW-1185">Reference proteome</keyword>
<comment type="caution">
    <text evidence="7">The sequence shown here is derived from an EMBL/GenBank/DDBJ whole genome shotgun (WGS) entry which is preliminary data.</text>
</comment>
<dbReference type="Proteomes" id="UP001151752">
    <property type="component" value="Chromosome 1"/>
</dbReference>
<protein>
    <recommendedName>
        <fullName evidence="4">Serine-threonine kinase receptor-associated protein</fullName>
    </recommendedName>
</protein>
<reference evidence="7" key="2">
    <citation type="journal article" date="2023" name="Int. J. Mol. Sci.">
        <title>De Novo Assembly and Annotation of 11 Diverse Shrub Willow (Salix) Genomes Reveals Novel Gene Organization in Sex-Linked Regions.</title>
        <authorList>
            <person name="Hyden B."/>
            <person name="Feng K."/>
            <person name="Yates T.B."/>
            <person name="Jawdy S."/>
            <person name="Cereghino C."/>
            <person name="Smart L.B."/>
            <person name="Muchero W."/>
        </authorList>
    </citation>
    <scope>NUCLEOTIDE SEQUENCE</scope>
    <source>
        <tissue evidence="7">Shoot tip</tissue>
    </source>
</reference>
<dbReference type="PROSITE" id="PS50082">
    <property type="entry name" value="WD_REPEATS_2"/>
    <property type="match status" value="1"/>
</dbReference>